<keyword evidence="1" id="KW-0255">Endonuclease</keyword>
<evidence type="ECO:0000313" key="1">
    <source>
        <dbReference type="EMBL" id="UBU98358.1"/>
    </source>
</evidence>
<dbReference type="AlphaFoldDB" id="A0A8K1MGC1"/>
<dbReference type="GO" id="GO:0004519">
    <property type="term" value="F:endonuclease activity"/>
    <property type="evidence" value="ECO:0007669"/>
    <property type="project" value="UniProtKB-KW"/>
</dbReference>
<keyword evidence="1" id="KW-0378">Hydrolase</keyword>
<dbReference type="RefSeq" id="YP_010218599.1">
    <property type="nucleotide sequence ID" value="NC_058917.1"/>
</dbReference>
<dbReference type="EMBL" id="MW538937">
    <property type="protein sequence ID" value="UBU98358.1"/>
    <property type="molecule type" value="Genomic_DNA"/>
</dbReference>
<name>A0A8K1MGC1_9PEZI</name>
<accession>A0A8K1MGC1</accession>
<organism evidence="1">
    <name type="scientific">Morchella brunnea</name>
    <dbReference type="NCBI Taxonomy" id="1174671"/>
    <lineage>
        <taxon>Eukaryota</taxon>
        <taxon>Fungi</taxon>
        <taxon>Dikarya</taxon>
        <taxon>Ascomycota</taxon>
        <taxon>Pezizomycotina</taxon>
        <taxon>Pezizomycetes</taxon>
        <taxon>Pezizales</taxon>
        <taxon>Morchellaceae</taxon>
        <taxon>Morchella</taxon>
    </lineage>
</organism>
<dbReference type="GeneID" id="68665300"/>
<keyword evidence="1" id="KW-0496">Mitochondrion</keyword>
<protein>
    <submittedName>
        <fullName evidence="1">GIY-YIG endonuclease</fullName>
    </submittedName>
</protein>
<proteinExistence type="predicted"/>
<gene>
    <name evidence="1" type="primary">orf176A</name>
</gene>
<keyword evidence="1" id="KW-0540">Nuclease</keyword>
<geneLocation type="mitochondrion" evidence="1"/>
<reference evidence="1" key="1">
    <citation type="submission" date="2021-01" db="EMBL/GenBank/DDBJ databases">
        <authorList>
            <person name="Sun H.-H."/>
            <person name="Zhang S."/>
            <person name="Zhang Y.-J."/>
        </authorList>
    </citation>
    <scope>NUCLEOTIDE SEQUENCE</scope>
    <source>
        <strain evidence="1">CMM1</strain>
    </source>
</reference>
<sequence length="176" mass="20632">MCYLYSRTIRMRKRHFSFGLFRKSFTFMNFTACKYFDFLKKVFNQERPLSRRERGCSPPSLEERGGRWSTNLDKSLFLHWLPKSSWKKAKQVFDQPLSFFLGFLQNVGSPKMIQQYVRYYILAWPVEDLCNCSMTMTPPPPGSGTGTGTGTGTSWNCLFFLTIFKDLKAKVRISFF</sequence>